<sequence>MPAGDRMCVGNQRNWSPELEISGKYGERLGNTPEATSVKQRENSPQGGVFADSAQESEQVLVERGTSELEKFHVAGLVVCYSGQGISSVGGASDPGKLADSPEQEAPTAEAQHRDIPECGSEQGVVPGHAAVWGHLAELTGGRVPNEIPGSALANRASARLRVAQCEAAVSITSDLARPCSPYTVASALTMEACLPLGAESGADAAIVFDGHGFSRTQSSSPAFSAGICSDGVSDRHCSHPSAHGFSWLQTTSHPRFNQKQLLSNMKLTCGASGVEGRED</sequence>
<keyword evidence="2" id="KW-1185">Reference proteome</keyword>
<gene>
    <name evidence="1" type="ORF">HPB50_018246</name>
</gene>
<proteinExistence type="predicted"/>
<dbReference type="EMBL" id="CM023485">
    <property type="protein sequence ID" value="KAH6930782.1"/>
    <property type="molecule type" value="Genomic_DNA"/>
</dbReference>
<reference evidence="1" key="1">
    <citation type="submission" date="2020-05" db="EMBL/GenBank/DDBJ databases">
        <title>Large-scale comparative analyses of tick genomes elucidate their genetic diversity and vector capacities.</title>
        <authorList>
            <person name="Jia N."/>
            <person name="Wang J."/>
            <person name="Shi W."/>
            <person name="Du L."/>
            <person name="Sun Y."/>
            <person name="Zhan W."/>
            <person name="Jiang J."/>
            <person name="Wang Q."/>
            <person name="Zhang B."/>
            <person name="Ji P."/>
            <person name="Sakyi L.B."/>
            <person name="Cui X."/>
            <person name="Yuan T."/>
            <person name="Jiang B."/>
            <person name="Yang W."/>
            <person name="Lam T.T.-Y."/>
            <person name="Chang Q."/>
            <person name="Ding S."/>
            <person name="Wang X."/>
            <person name="Zhu J."/>
            <person name="Ruan X."/>
            <person name="Zhao L."/>
            <person name="Wei J."/>
            <person name="Que T."/>
            <person name="Du C."/>
            <person name="Cheng J."/>
            <person name="Dai P."/>
            <person name="Han X."/>
            <person name="Huang E."/>
            <person name="Gao Y."/>
            <person name="Liu J."/>
            <person name="Shao H."/>
            <person name="Ye R."/>
            <person name="Li L."/>
            <person name="Wei W."/>
            <person name="Wang X."/>
            <person name="Wang C."/>
            <person name="Yang T."/>
            <person name="Huo Q."/>
            <person name="Li W."/>
            <person name="Guo W."/>
            <person name="Chen H."/>
            <person name="Zhou L."/>
            <person name="Ni X."/>
            <person name="Tian J."/>
            <person name="Zhou Y."/>
            <person name="Sheng Y."/>
            <person name="Liu T."/>
            <person name="Pan Y."/>
            <person name="Xia L."/>
            <person name="Li J."/>
            <person name="Zhao F."/>
            <person name="Cao W."/>
        </authorList>
    </citation>
    <scope>NUCLEOTIDE SEQUENCE</scope>
    <source>
        <strain evidence="1">Hyas-2018</strain>
    </source>
</reference>
<evidence type="ECO:0000313" key="2">
    <source>
        <dbReference type="Proteomes" id="UP000821845"/>
    </source>
</evidence>
<protein>
    <submittedName>
        <fullName evidence="1">Uncharacterized protein</fullName>
    </submittedName>
</protein>
<comment type="caution">
    <text evidence="1">The sequence shown here is derived from an EMBL/GenBank/DDBJ whole genome shotgun (WGS) entry which is preliminary data.</text>
</comment>
<accession>A0ACB7S6H0</accession>
<organism evidence="1 2">
    <name type="scientific">Hyalomma asiaticum</name>
    <name type="common">Tick</name>
    <dbReference type="NCBI Taxonomy" id="266040"/>
    <lineage>
        <taxon>Eukaryota</taxon>
        <taxon>Metazoa</taxon>
        <taxon>Ecdysozoa</taxon>
        <taxon>Arthropoda</taxon>
        <taxon>Chelicerata</taxon>
        <taxon>Arachnida</taxon>
        <taxon>Acari</taxon>
        <taxon>Parasitiformes</taxon>
        <taxon>Ixodida</taxon>
        <taxon>Ixodoidea</taxon>
        <taxon>Ixodidae</taxon>
        <taxon>Hyalomminae</taxon>
        <taxon>Hyalomma</taxon>
    </lineage>
</organism>
<name>A0ACB7S6H0_HYAAI</name>
<evidence type="ECO:0000313" key="1">
    <source>
        <dbReference type="EMBL" id="KAH6930782.1"/>
    </source>
</evidence>
<dbReference type="Proteomes" id="UP000821845">
    <property type="component" value="Chromosome 5"/>
</dbReference>